<reference evidence="2" key="1">
    <citation type="submission" date="2021-02" db="EMBL/GenBank/DDBJ databases">
        <authorList>
            <person name="Dougan E. K."/>
            <person name="Rhodes N."/>
            <person name="Thang M."/>
            <person name="Chan C."/>
        </authorList>
    </citation>
    <scope>NUCLEOTIDE SEQUENCE</scope>
</reference>
<feature type="region of interest" description="Disordered" evidence="1">
    <location>
        <begin position="1"/>
        <end position="105"/>
    </location>
</feature>
<sequence>MEHGVGEPIPQDDDDASQDHAEDMDPATHDEGGAMGEQGEEEAAEDDAVCEDPGKEPLDTEGGYGEGGEKEIQDQDEIIPEKGEEVKNDLTNGGGENLETPSKFRRVRSKSSVFDHGNDRQFVDSDEKRYWRSIRGHDDDDNDCLLVSEPAASSSLRSKREKLKKLMAEISAAKMPRAVCIMLGELFSVYNFMRKLKDTQVVDINACPVDLPPEPEFERGEPKTLAEIYGKTKTLQAANSY</sequence>
<organism evidence="2 3">
    <name type="scientific">Symbiodinium pilosum</name>
    <name type="common">Dinoflagellate</name>
    <dbReference type="NCBI Taxonomy" id="2952"/>
    <lineage>
        <taxon>Eukaryota</taxon>
        <taxon>Sar</taxon>
        <taxon>Alveolata</taxon>
        <taxon>Dinophyceae</taxon>
        <taxon>Suessiales</taxon>
        <taxon>Symbiodiniaceae</taxon>
        <taxon>Symbiodinium</taxon>
    </lineage>
</organism>
<keyword evidence="3" id="KW-1185">Reference proteome</keyword>
<evidence type="ECO:0000256" key="1">
    <source>
        <dbReference type="SAM" id="MobiDB-lite"/>
    </source>
</evidence>
<name>A0A812VX50_SYMPI</name>
<feature type="compositionally biased region" description="Acidic residues" evidence="1">
    <location>
        <begin position="38"/>
        <end position="50"/>
    </location>
</feature>
<feature type="compositionally biased region" description="Basic and acidic residues" evidence="1">
    <location>
        <begin position="67"/>
        <end position="88"/>
    </location>
</feature>
<dbReference type="AlphaFoldDB" id="A0A812VX50"/>
<dbReference type="Proteomes" id="UP000649617">
    <property type="component" value="Unassembled WGS sequence"/>
</dbReference>
<accession>A0A812VX50</accession>
<evidence type="ECO:0000313" key="2">
    <source>
        <dbReference type="EMBL" id="CAE7643142.1"/>
    </source>
</evidence>
<gene>
    <name evidence="2" type="ORF">SPIL2461_LOCUS17055</name>
</gene>
<comment type="caution">
    <text evidence="2">The sequence shown here is derived from an EMBL/GenBank/DDBJ whole genome shotgun (WGS) entry which is preliminary data.</text>
</comment>
<feature type="compositionally biased region" description="Basic and acidic residues" evidence="1">
    <location>
        <begin position="17"/>
        <end position="32"/>
    </location>
</feature>
<proteinExistence type="predicted"/>
<evidence type="ECO:0000313" key="3">
    <source>
        <dbReference type="Proteomes" id="UP000649617"/>
    </source>
</evidence>
<protein>
    <submittedName>
        <fullName evidence="2">Uncharacterized protein</fullName>
    </submittedName>
</protein>
<dbReference type="EMBL" id="CAJNIZ010042913">
    <property type="protein sequence ID" value="CAE7643142.1"/>
    <property type="molecule type" value="Genomic_DNA"/>
</dbReference>